<sequence>MRAQPFHRAKASGFTLLEIMISTVIVSVIMLVCVTALDQTQRTWKYSQAKVEQFREARLAFEAITRHISQATLNTYWDYHYAETGTNEAPPDAAVQPSAYVRFSELQFRTDQTINLLGATTTPADHPGHAVFFQAPLGLSQQHRELGTLLNARGYFIEFGSDVKDRPPFLGQRGIAEKFRYRLIEYRPPSERATSAPASTEQGNTVYVKPDEWFRQDLATSSEPLADNIILLLVSPRVSEATAKAANRNVSWVAPSYRYNSLDTDNSTTTVEPVQLNEDGSAKQGTQHLLPPLVQVTLVALDEPSAQRLAEQHRDKPVDLLAEAKSTFTEAAFYERDLGRLKDHLSAQRLNYRVFTAAVAMRNARWDGRE</sequence>
<reference evidence="2 3" key="1">
    <citation type="submission" date="2018-06" db="EMBL/GenBank/DDBJ databases">
        <title>Genomic Encyclopedia of Type Strains, Phase IV (KMG-IV): sequencing the most valuable type-strain genomes for metagenomic binning, comparative biology and taxonomic classification.</title>
        <authorList>
            <person name="Goeker M."/>
        </authorList>
    </citation>
    <scope>NUCLEOTIDE SEQUENCE [LARGE SCALE GENOMIC DNA]</scope>
    <source>
        <strain evidence="2 3">DSM 25532</strain>
    </source>
</reference>
<feature type="transmembrane region" description="Helical" evidence="1">
    <location>
        <begin position="12"/>
        <end position="37"/>
    </location>
</feature>
<evidence type="ECO:0000256" key="1">
    <source>
        <dbReference type="SAM" id="Phobius"/>
    </source>
</evidence>
<dbReference type="InterPro" id="IPR019839">
    <property type="entry name" value="Verru/Chthon_C"/>
</dbReference>
<keyword evidence="1" id="KW-1133">Transmembrane helix</keyword>
<dbReference type="PROSITE" id="PS00409">
    <property type="entry name" value="PROKAR_NTER_METHYL"/>
    <property type="match status" value="1"/>
</dbReference>
<accession>A0A366HLD2</accession>
<dbReference type="Proteomes" id="UP000253426">
    <property type="component" value="Unassembled WGS sequence"/>
</dbReference>
<protein>
    <submittedName>
        <fullName evidence="2">Uncharacterized protein (TIGR02599 family)</fullName>
    </submittedName>
</protein>
<name>A0A366HLD2_9BACT</name>
<keyword evidence="1" id="KW-0472">Membrane</keyword>
<dbReference type="OrthoDB" id="180984at2"/>
<comment type="caution">
    <text evidence="2">The sequence shown here is derived from an EMBL/GenBank/DDBJ whole genome shotgun (WGS) entry which is preliminary data.</text>
</comment>
<dbReference type="EMBL" id="QNRR01000005">
    <property type="protein sequence ID" value="RBP43674.1"/>
    <property type="molecule type" value="Genomic_DNA"/>
</dbReference>
<keyword evidence="3" id="KW-1185">Reference proteome</keyword>
<dbReference type="InterPro" id="IPR012902">
    <property type="entry name" value="N_methyl_site"/>
</dbReference>
<dbReference type="RefSeq" id="WP_113959159.1">
    <property type="nucleotide sequence ID" value="NZ_QNRR01000005.1"/>
</dbReference>
<evidence type="ECO:0000313" key="2">
    <source>
        <dbReference type="EMBL" id="RBP43674.1"/>
    </source>
</evidence>
<dbReference type="NCBIfam" id="TIGR02532">
    <property type="entry name" value="IV_pilin_GFxxxE"/>
    <property type="match status" value="1"/>
</dbReference>
<dbReference type="Pfam" id="PF07963">
    <property type="entry name" value="N_methyl"/>
    <property type="match status" value="1"/>
</dbReference>
<gene>
    <name evidence="2" type="ORF">DES53_10572</name>
</gene>
<dbReference type="NCBIfam" id="TIGR02599">
    <property type="entry name" value="Verru_Chthon cassette protein C"/>
    <property type="match status" value="1"/>
</dbReference>
<proteinExistence type="predicted"/>
<keyword evidence="1" id="KW-0812">Transmembrane</keyword>
<dbReference type="AlphaFoldDB" id="A0A366HLD2"/>
<evidence type="ECO:0000313" key="3">
    <source>
        <dbReference type="Proteomes" id="UP000253426"/>
    </source>
</evidence>
<organism evidence="2 3">
    <name type="scientific">Roseimicrobium gellanilyticum</name>
    <dbReference type="NCBI Taxonomy" id="748857"/>
    <lineage>
        <taxon>Bacteria</taxon>
        <taxon>Pseudomonadati</taxon>
        <taxon>Verrucomicrobiota</taxon>
        <taxon>Verrucomicrobiia</taxon>
        <taxon>Verrucomicrobiales</taxon>
        <taxon>Verrucomicrobiaceae</taxon>
        <taxon>Roseimicrobium</taxon>
    </lineage>
</organism>